<dbReference type="GO" id="GO:0016020">
    <property type="term" value="C:membrane"/>
    <property type="evidence" value="ECO:0007669"/>
    <property type="project" value="UniProtKB-SubCell"/>
</dbReference>
<comment type="subcellular location">
    <subcellularLocation>
        <location evidence="1">Membrane</location>
        <topology evidence="1">Single-pass membrane protein</topology>
    </subcellularLocation>
</comment>
<keyword evidence="4" id="KW-1133">Transmembrane helix</keyword>
<dbReference type="PANTHER" id="PTHR12812">
    <property type="entry name" value="HEPARAN SULFATE 6-O-SULFOTRANSFERASE 3"/>
    <property type="match status" value="1"/>
</dbReference>
<comment type="caution">
    <text evidence="8">The sequence shown here is derived from an EMBL/GenBank/DDBJ whole genome shotgun (WGS) entry which is preliminary data.</text>
</comment>
<keyword evidence="5" id="KW-0472">Membrane</keyword>
<evidence type="ECO:0000256" key="7">
    <source>
        <dbReference type="SAM" id="MobiDB-lite"/>
    </source>
</evidence>
<reference evidence="8 9" key="2">
    <citation type="journal article" date="2017" name="Front. Plant Sci.">
        <title>Gene Classification and Mining of Molecular Markers Useful in Red Clover (Trifolium pratense) Breeding.</title>
        <authorList>
            <person name="Istvanek J."/>
            <person name="Dluhosova J."/>
            <person name="Dluhos P."/>
            <person name="Patkova L."/>
            <person name="Nedelnik J."/>
            <person name="Repkova J."/>
        </authorList>
    </citation>
    <scope>NUCLEOTIDE SEQUENCE [LARGE SCALE GENOMIC DNA]</scope>
    <source>
        <strain evidence="9">cv. Tatra</strain>
        <tissue evidence="8">Young leaves</tissue>
    </source>
</reference>
<keyword evidence="3" id="KW-0812">Transmembrane</keyword>
<dbReference type="STRING" id="57577.A0A2K3N842"/>
<dbReference type="InterPro" id="IPR010635">
    <property type="entry name" value="Heparan_SO4-6-sulfoTrfase"/>
</dbReference>
<dbReference type="EMBL" id="ASHM01017502">
    <property type="protein sequence ID" value="PNX99208.1"/>
    <property type="molecule type" value="Genomic_DNA"/>
</dbReference>
<evidence type="ECO:0000313" key="9">
    <source>
        <dbReference type="Proteomes" id="UP000236291"/>
    </source>
</evidence>
<evidence type="ECO:0000256" key="5">
    <source>
        <dbReference type="ARBA" id="ARBA00023136"/>
    </source>
</evidence>
<name>A0A2K3N842_TRIPR</name>
<evidence type="ECO:0000256" key="3">
    <source>
        <dbReference type="ARBA" id="ARBA00022692"/>
    </source>
</evidence>
<evidence type="ECO:0000256" key="4">
    <source>
        <dbReference type="ARBA" id="ARBA00022989"/>
    </source>
</evidence>
<proteinExistence type="predicted"/>
<gene>
    <name evidence="8" type="ORF">L195_g022472</name>
</gene>
<reference evidence="8 9" key="1">
    <citation type="journal article" date="2014" name="Am. J. Bot.">
        <title>Genome assembly and annotation for red clover (Trifolium pratense; Fabaceae).</title>
        <authorList>
            <person name="Istvanek J."/>
            <person name="Jaros M."/>
            <person name="Krenek A."/>
            <person name="Repkova J."/>
        </authorList>
    </citation>
    <scope>NUCLEOTIDE SEQUENCE [LARGE SCALE GENOMIC DNA]</scope>
    <source>
        <strain evidence="9">cv. Tatra</strain>
        <tissue evidence="8">Young leaves</tissue>
    </source>
</reference>
<dbReference type="Proteomes" id="UP000236291">
    <property type="component" value="Unassembled WGS sequence"/>
</dbReference>
<sequence length="206" mass="22990">FGELFNHQVAGLTNNSYIAEAHEVRHCVQKYKVLGKYVLQVAKKRLDDMLYVGLTEEHRESATMFANVVGSQVISQLIAPNSSLDIIENTEQSSFSDVDPDSGEHQNSTSDRGAIEATSSENGEAAKSAMTVGKLMNSYEVCISKLRKTQSGRRSASLKRIPARLRVPEEVLQQLRSLNDLDLELYEYARAIFNNQHKTSLLITEV</sequence>
<dbReference type="ExpressionAtlas" id="A0A2K3N842">
    <property type="expression patterns" value="baseline"/>
</dbReference>
<evidence type="ECO:0000256" key="1">
    <source>
        <dbReference type="ARBA" id="ARBA00004167"/>
    </source>
</evidence>
<dbReference type="AlphaFoldDB" id="A0A2K3N842"/>
<protein>
    <submittedName>
        <fullName evidence="8">Protein tyrosine sulfotransferase-like</fullName>
    </submittedName>
</protein>
<evidence type="ECO:0000313" key="8">
    <source>
        <dbReference type="EMBL" id="PNX99208.1"/>
    </source>
</evidence>
<keyword evidence="6" id="KW-0325">Glycoprotein</keyword>
<feature type="region of interest" description="Disordered" evidence="7">
    <location>
        <begin position="93"/>
        <end position="127"/>
    </location>
</feature>
<dbReference type="PANTHER" id="PTHR12812:SF0">
    <property type="entry name" value="HEPARAN-SULFATE 6-O-SULFOTRANSFERASE"/>
    <property type="match status" value="1"/>
</dbReference>
<organism evidence="8 9">
    <name type="scientific">Trifolium pratense</name>
    <name type="common">Red clover</name>
    <dbReference type="NCBI Taxonomy" id="57577"/>
    <lineage>
        <taxon>Eukaryota</taxon>
        <taxon>Viridiplantae</taxon>
        <taxon>Streptophyta</taxon>
        <taxon>Embryophyta</taxon>
        <taxon>Tracheophyta</taxon>
        <taxon>Spermatophyta</taxon>
        <taxon>Magnoliopsida</taxon>
        <taxon>eudicotyledons</taxon>
        <taxon>Gunneridae</taxon>
        <taxon>Pentapetalae</taxon>
        <taxon>rosids</taxon>
        <taxon>fabids</taxon>
        <taxon>Fabales</taxon>
        <taxon>Fabaceae</taxon>
        <taxon>Papilionoideae</taxon>
        <taxon>50 kb inversion clade</taxon>
        <taxon>NPAAA clade</taxon>
        <taxon>Hologalegina</taxon>
        <taxon>IRL clade</taxon>
        <taxon>Trifolieae</taxon>
        <taxon>Trifolium</taxon>
    </lineage>
</organism>
<feature type="compositionally biased region" description="Polar residues" evidence="7">
    <location>
        <begin position="105"/>
        <end position="122"/>
    </location>
</feature>
<evidence type="ECO:0000256" key="2">
    <source>
        <dbReference type="ARBA" id="ARBA00022679"/>
    </source>
</evidence>
<feature type="non-terminal residue" evidence="8">
    <location>
        <position position="1"/>
    </location>
</feature>
<dbReference type="Gene3D" id="3.40.50.300">
    <property type="entry name" value="P-loop containing nucleotide triphosphate hydrolases"/>
    <property type="match status" value="1"/>
</dbReference>
<dbReference type="InterPro" id="IPR027417">
    <property type="entry name" value="P-loop_NTPase"/>
</dbReference>
<accession>A0A2K3N842</accession>
<dbReference type="GO" id="GO:0017095">
    <property type="term" value="F:heparan sulfate 6-sulfotransferase activity"/>
    <property type="evidence" value="ECO:0007669"/>
    <property type="project" value="TreeGrafter"/>
</dbReference>
<evidence type="ECO:0000256" key="6">
    <source>
        <dbReference type="ARBA" id="ARBA00023180"/>
    </source>
</evidence>
<keyword evidence="2 8" id="KW-0808">Transferase</keyword>